<sequence>MTAPDPTYNLSAFADRLFAEKRLIPLANQIRRARDLHSLSTDLVMAMESIDALEAELTVPADPDDHRNLITESALLNNALVLYVRATKTESKERGGFDLRTRFGDEEKIVHKELSDLRDSAIAHFGSGGSYGGEWQAELVILQFSGAEAKIGVVTRRQTVDRNLVRRARQQIETALNLMRAVYYEKLAAITASIEAEAVADAKFSEEIHRHPLNLDLFMKSADAADAARGSFDSGYAMGSVSHR</sequence>
<organism evidence="1 2">
    <name type="scientific">Novosphingobium resinovorum</name>
    <dbReference type="NCBI Taxonomy" id="158500"/>
    <lineage>
        <taxon>Bacteria</taxon>
        <taxon>Pseudomonadati</taxon>
        <taxon>Pseudomonadota</taxon>
        <taxon>Alphaproteobacteria</taxon>
        <taxon>Sphingomonadales</taxon>
        <taxon>Sphingomonadaceae</taxon>
        <taxon>Novosphingobium</taxon>
    </lineage>
</organism>
<dbReference type="RefSeq" id="WP_036529987.1">
    <property type="nucleotide sequence ID" value="NZ_JFYZ01000053.1"/>
</dbReference>
<dbReference type="PATRIC" id="fig|158500.4.peg.5243"/>
<dbReference type="AlphaFoldDB" id="A0A031JDM4"/>
<evidence type="ECO:0000313" key="2">
    <source>
        <dbReference type="Proteomes" id="UP000024329"/>
    </source>
</evidence>
<reference evidence="1 2" key="1">
    <citation type="submission" date="2014-03" db="EMBL/GenBank/DDBJ databases">
        <title>Whole genome sequence of Novosphingobium resinovorum KF1.</title>
        <authorList>
            <person name="Gan H.M."/>
            <person name="Gan H.Y."/>
            <person name="Chew T.H."/>
            <person name="Savka M.A."/>
        </authorList>
    </citation>
    <scope>NUCLEOTIDE SEQUENCE [LARGE SCALE GENOMIC DNA]</scope>
    <source>
        <strain evidence="1 2">KF1</strain>
    </source>
</reference>
<dbReference type="Proteomes" id="UP000024329">
    <property type="component" value="Unassembled WGS sequence"/>
</dbReference>
<proteinExistence type="predicted"/>
<dbReference type="EMBL" id="JFYZ01000053">
    <property type="protein sequence ID" value="EZP72199.1"/>
    <property type="molecule type" value="Genomic_DNA"/>
</dbReference>
<accession>A0A031JDM4</accession>
<protein>
    <submittedName>
        <fullName evidence="1">Uncharacterized protein</fullName>
    </submittedName>
</protein>
<evidence type="ECO:0000313" key="1">
    <source>
        <dbReference type="EMBL" id="EZP72199.1"/>
    </source>
</evidence>
<gene>
    <name evidence="1" type="ORF">BV97_05162</name>
</gene>
<name>A0A031JDM4_9SPHN</name>
<dbReference type="eggNOG" id="ENOG502ZNH5">
    <property type="taxonomic scope" value="Bacteria"/>
</dbReference>
<comment type="caution">
    <text evidence="1">The sequence shown here is derived from an EMBL/GenBank/DDBJ whole genome shotgun (WGS) entry which is preliminary data.</text>
</comment>